<reference evidence="1 2" key="1">
    <citation type="journal article" date="2013" name="Sci. Rep.">
        <title>Extraordinary expansion of a Sorangium cellulosum genome from an alkaline milieu.</title>
        <authorList>
            <person name="Han K."/>
            <person name="Li Z.F."/>
            <person name="Peng R."/>
            <person name="Zhu L.P."/>
            <person name="Zhou T."/>
            <person name="Wang L.G."/>
            <person name="Li S.G."/>
            <person name="Zhang X.B."/>
            <person name="Hu W."/>
            <person name="Wu Z.H."/>
            <person name="Qin N."/>
            <person name="Li Y.Z."/>
        </authorList>
    </citation>
    <scope>NUCLEOTIDE SEQUENCE [LARGE SCALE GENOMIC DNA]</scope>
    <source>
        <strain evidence="1 2">So0157-2</strain>
    </source>
</reference>
<sequence length="50" mass="5431">MRHAGPFDVAGSNGQTKPLPEIAEELGSRRSCRLQRVLVRPIRGGSAPVY</sequence>
<gene>
    <name evidence="1" type="ORF">SCE1572_36455</name>
</gene>
<dbReference type="AlphaFoldDB" id="S4Y3Z8"/>
<name>S4Y3Z8_SORCE</name>
<proteinExistence type="predicted"/>
<evidence type="ECO:0000313" key="1">
    <source>
        <dbReference type="EMBL" id="AGP39504.1"/>
    </source>
</evidence>
<organism evidence="1 2">
    <name type="scientific">Sorangium cellulosum So0157-2</name>
    <dbReference type="NCBI Taxonomy" id="1254432"/>
    <lineage>
        <taxon>Bacteria</taxon>
        <taxon>Pseudomonadati</taxon>
        <taxon>Myxococcota</taxon>
        <taxon>Polyangia</taxon>
        <taxon>Polyangiales</taxon>
        <taxon>Polyangiaceae</taxon>
        <taxon>Sorangium</taxon>
    </lineage>
</organism>
<dbReference type="KEGG" id="scu:SCE1572_36455"/>
<dbReference type="Proteomes" id="UP000014803">
    <property type="component" value="Chromosome"/>
</dbReference>
<protein>
    <submittedName>
        <fullName evidence="1">Uncharacterized protein</fullName>
    </submittedName>
</protein>
<evidence type="ECO:0000313" key="2">
    <source>
        <dbReference type="Proteomes" id="UP000014803"/>
    </source>
</evidence>
<dbReference type="HOGENOM" id="CLU_3122747_0_0_7"/>
<dbReference type="PATRIC" id="fig|1254432.3.peg.8261"/>
<accession>S4Y3Z8</accession>
<dbReference type="EMBL" id="CP003969">
    <property type="protein sequence ID" value="AGP39504.1"/>
    <property type="molecule type" value="Genomic_DNA"/>
</dbReference>